<keyword evidence="2" id="KW-1185">Reference proteome</keyword>
<evidence type="ECO:0000313" key="2">
    <source>
        <dbReference type="Proteomes" id="UP001148629"/>
    </source>
</evidence>
<reference evidence="1" key="1">
    <citation type="submission" date="2022-08" db="EMBL/GenBank/DDBJ databases">
        <title>Genome Sequence of Fusarium decemcellulare.</title>
        <authorList>
            <person name="Buettner E."/>
        </authorList>
    </citation>
    <scope>NUCLEOTIDE SEQUENCE</scope>
    <source>
        <strain evidence="1">Babe19</strain>
    </source>
</reference>
<dbReference type="Proteomes" id="UP001148629">
    <property type="component" value="Unassembled WGS sequence"/>
</dbReference>
<comment type="caution">
    <text evidence="1">The sequence shown here is derived from an EMBL/GenBank/DDBJ whole genome shotgun (WGS) entry which is preliminary data.</text>
</comment>
<name>A0ACC1S9K3_9HYPO</name>
<organism evidence="1 2">
    <name type="scientific">Fusarium decemcellulare</name>
    <dbReference type="NCBI Taxonomy" id="57161"/>
    <lineage>
        <taxon>Eukaryota</taxon>
        <taxon>Fungi</taxon>
        <taxon>Dikarya</taxon>
        <taxon>Ascomycota</taxon>
        <taxon>Pezizomycotina</taxon>
        <taxon>Sordariomycetes</taxon>
        <taxon>Hypocreomycetidae</taxon>
        <taxon>Hypocreales</taxon>
        <taxon>Nectriaceae</taxon>
        <taxon>Fusarium</taxon>
        <taxon>Fusarium decemcellulare species complex</taxon>
    </lineage>
</organism>
<protein>
    <submittedName>
        <fullName evidence="1">Uncharacterized protein</fullName>
    </submittedName>
</protein>
<gene>
    <name evidence="1" type="ORF">NM208_g7350</name>
</gene>
<dbReference type="EMBL" id="JANRMS010000748">
    <property type="protein sequence ID" value="KAJ3534911.1"/>
    <property type="molecule type" value="Genomic_DNA"/>
</dbReference>
<evidence type="ECO:0000313" key="1">
    <source>
        <dbReference type="EMBL" id="KAJ3534911.1"/>
    </source>
</evidence>
<sequence>MEANLEDPQFWDSDDEEFDMDEEESDDDEIGSRDLRTRFLAATAAMKQAHRNFSKPEALYDFLYEFRDVVSESTEDLGTLLHVAVELVRNETDVRSANMVPLIQNLLKEHPHLLKTRNKECRTPLYMAVWSRKSLLVDSMIHGCSEHPEWRSAVQDALEIPCARDQNMACLHQAFEKKLHHKTIESLMGFAKDGAFAMQDATGKTPLHHAVEYSQCNEARVRIIRLIIQRDNMIRKARNTAQPVVETFLDIVDGKGRSVYRYHLESAEKFQDLQRYKQKAHSTETRKPIDLEKPRKPQGMIRRSDGGPHTSEGSSTIENLRKSRYGDSAAGPARFSSRLTPLKGQDEEPGELSKSPRSDKGLEAKPKRATEKKEQRTKADPESMAKCSKLLLDELQLHYMRTRNITMAVSFLYGKNLNGQ</sequence>
<proteinExistence type="predicted"/>
<accession>A0ACC1S9K3</accession>